<evidence type="ECO:0000313" key="1">
    <source>
        <dbReference type="EMBL" id="JAD73884.1"/>
    </source>
</evidence>
<name>A0A0A9CC30_ARUDO</name>
<reference evidence="1" key="1">
    <citation type="submission" date="2014-09" db="EMBL/GenBank/DDBJ databases">
        <authorList>
            <person name="Magalhaes I.L.F."/>
            <person name="Oliveira U."/>
            <person name="Santos F.R."/>
            <person name="Vidigal T.H.D.A."/>
            <person name="Brescovit A.D."/>
            <person name="Santos A.J."/>
        </authorList>
    </citation>
    <scope>NUCLEOTIDE SEQUENCE</scope>
    <source>
        <tissue evidence="1">Shoot tissue taken approximately 20 cm above the soil surface</tissue>
    </source>
</reference>
<proteinExistence type="predicted"/>
<reference evidence="1" key="2">
    <citation type="journal article" date="2015" name="Data Brief">
        <title>Shoot transcriptome of the giant reed, Arundo donax.</title>
        <authorList>
            <person name="Barrero R.A."/>
            <person name="Guerrero F.D."/>
            <person name="Moolhuijzen P."/>
            <person name="Goolsby J.A."/>
            <person name="Tidwell J."/>
            <person name="Bellgard S.E."/>
            <person name="Bellgard M.I."/>
        </authorList>
    </citation>
    <scope>NUCLEOTIDE SEQUENCE</scope>
    <source>
        <tissue evidence="1">Shoot tissue taken approximately 20 cm above the soil surface</tissue>
    </source>
</reference>
<organism evidence="1">
    <name type="scientific">Arundo donax</name>
    <name type="common">Giant reed</name>
    <name type="synonym">Donax arundinaceus</name>
    <dbReference type="NCBI Taxonomy" id="35708"/>
    <lineage>
        <taxon>Eukaryota</taxon>
        <taxon>Viridiplantae</taxon>
        <taxon>Streptophyta</taxon>
        <taxon>Embryophyta</taxon>
        <taxon>Tracheophyta</taxon>
        <taxon>Spermatophyta</taxon>
        <taxon>Magnoliopsida</taxon>
        <taxon>Liliopsida</taxon>
        <taxon>Poales</taxon>
        <taxon>Poaceae</taxon>
        <taxon>PACMAD clade</taxon>
        <taxon>Arundinoideae</taxon>
        <taxon>Arundineae</taxon>
        <taxon>Arundo</taxon>
    </lineage>
</organism>
<accession>A0A0A9CC30</accession>
<dbReference type="EMBL" id="GBRH01224011">
    <property type="protein sequence ID" value="JAD73884.1"/>
    <property type="molecule type" value="Transcribed_RNA"/>
</dbReference>
<protein>
    <submittedName>
        <fullName evidence="1">Uncharacterized protein</fullName>
    </submittedName>
</protein>
<dbReference type="AlphaFoldDB" id="A0A0A9CC30"/>
<sequence>MLFHRTHSSHQNRRHTIAPFHRTHCWSPPWKRQRRFTLHGDRRGSRRQRRQSICT</sequence>